<reference evidence="1 2" key="1">
    <citation type="submission" date="2023-01" db="EMBL/GenBank/DDBJ databases">
        <title>Analysis of 21 Apiospora genomes using comparative genomics revels a genus with tremendous synthesis potential of carbohydrate active enzymes and secondary metabolites.</title>
        <authorList>
            <person name="Sorensen T."/>
        </authorList>
    </citation>
    <scope>NUCLEOTIDE SEQUENCE [LARGE SCALE GENOMIC DNA]</scope>
    <source>
        <strain evidence="1 2">CBS 135458</strain>
    </source>
</reference>
<gene>
    <name evidence="1" type="ORF">PG994_008563</name>
</gene>
<organism evidence="1 2">
    <name type="scientific">Apiospora phragmitis</name>
    <dbReference type="NCBI Taxonomy" id="2905665"/>
    <lineage>
        <taxon>Eukaryota</taxon>
        <taxon>Fungi</taxon>
        <taxon>Dikarya</taxon>
        <taxon>Ascomycota</taxon>
        <taxon>Pezizomycotina</taxon>
        <taxon>Sordariomycetes</taxon>
        <taxon>Xylariomycetidae</taxon>
        <taxon>Amphisphaeriales</taxon>
        <taxon>Apiosporaceae</taxon>
        <taxon>Apiospora</taxon>
    </lineage>
</organism>
<evidence type="ECO:0000313" key="2">
    <source>
        <dbReference type="Proteomes" id="UP001480595"/>
    </source>
</evidence>
<dbReference type="GeneID" id="92093035"/>
<dbReference type="Proteomes" id="UP001480595">
    <property type="component" value="Unassembled WGS sequence"/>
</dbReference>
<protein>
    <submittedName>
        <fullName evidence="1">Uncharacterized protein</fullName>
    </submittedName>
</protein>
<evidence type="ECO:0000313" key="1">
    <source>
        <dbReference type="EMBL" id="KAK8058115.1"/>
    </source>
</evidence>
<accession>A0ABR1UJ96</accession>
<sequence length="118" mass="12671">MLQLLLSHQAVVSIESANAAVAGNRVEELRVLLGTKLLILDVYQWCNVLSDGANLDCTDAIIYLIEEAQVLDVPVVLNSGDLEAVYLSEVAGTLCSRGNYLAVEALIRAGLPVDRNCT</sequence>
<comment type="caution">
    <text evidence="1">The sequence shown here is derived from an EMBL/GenBank/DDBJ whole genome shotgun (WGS) entry which is preliminary data.</text>
</comment>
<name>A0ABR1UJ96_9PEZI</name>
<proteinExistence type="predicted"/>
<dbReference type="EMBL" id="JAQQWL010000009">
    <property type="protein sequence ID" value="KAK8058115.1"/>
    <property type="molecule type" value="Genomic_DNA"/>
</dbReference>
<dbReference type="RefSeq" id="XP_066713561.1">
    <property type="nucleotide sequence ID" value="XM_066859972.1"/>
</dbReference>
<keyword evidence="2" id="KW-1185">Reference proteome</keyword>